<comment type="subcellular location">
    <subcellularLocation>
        <location evidence="1">Nucleus</location>
    </subcellularLocation>
</comment>
<feature type="region of interest" description="Disordered" evidence="7">
    <location>
        <begin position="125"/>
        <end position="162"/>
    </location>
</feature>
<dbReference type="EMBL" id="CAJVPS010000407">
    <property type="protein sequence ID" value="CAG8484055.1"/>
    <property type="molecule type" value="Genomic_DNA"/>
</dbReference>
<feature type="region of interest" description="Disordered" evidence="7">
    <location>
        <begin position="193"/>
        <end position="267"/>
    </location>
</feature>
<dbReference type="Proteomes" id="UP000789508">
    <property type="component" value="Unassembled WGS sequence"/>
</dbReference>
<name>A0A9N8WHZ2_9GLOM</name>
<keyword evidence="2" id="KW-0479">Metal-binding</keyword>
<dbReference type="InterPro" id="IPR036864">
    <property type="entry name" value="Zn2-C6_fun-type_DNA-bd_sf"/>
</dbReference>
<dbReference type="SMART" id="SM00066">
    <property type="entry name" value="GAL4"/>
    <property type="match status" value="1"/>
</dbReference>
<dbReference type="AlphaFoldDB" id="A0A9N8WHZ2"/>
<keyword evidence="5" id="KW-0804">Transcription</keyword>
<dbReference type="GO" id="GO:0008270">
    <property type="term" value="F:zinc ion binding"/>
    <property type="evidence" value="ECO:0007669"/>
    <property type="project" value="InterPro"/>
</dbReference>
<evidence type="ECO:0000256" key="2">
    <source>
        <dbReference type="ARBA" id="ARBA00022723"/>
    </source>
</evidence>
<dbReference type="CDD" id="cd00067">
    <property type="entry name" value="GAL4"/>
    <property type="match status" value="1"/>
</dbReference>
<sequence length="987" mass="110864">MNNLTIPNLLVPQSPTSQSITDSSSMISNTSPSSPSSVGGGGEDTTKAVKRKRLTQACDACRKKKVKCSGEKPSCQNCQRLKVACTYIPSTKKRGPRVGLVESLEKRLQQMEKLLQPLKEQGLVDDIEDRDIPSTSTKRPRLASASSKHNADSLNGSQSQQFDNLNADNAKQFQAPNAEFANVNVDIKSFGAISNSGPEDQPKNFMELPPLLTPQSGSPIRQTTPTTPVSSQCHIAENKTPQTTPPQQPQQLSPQTTGQATSNEKDHESELDVLLYFGRTAARPGFRTCREIFGGMNYTNSNTPALHDASSALSNNASASFTFGYSREVSSVFFSPSIPRMKNKENLPPKDVIMHLADCHFHYSHTHMPMFHKATFLRRLEENKVSPFLIFALCAASARFSDRPGIIRTPRSEAGEEYAEFASEMILDSFDEPTVEHCQALLLMAWHHYGCKRGPRSWMYVGLAIRMAQELGLHKEFEGPALGSSQKIDSEAAFIDREVRRRTFWSCFVVDRFAACALGRPALIDEADIEIRLPIPDRDWDEEHPRVVDTEFGALKKVEIKKAGRMILENKGLFALLVSVAALLGRAAQNVNRSKPNESLPPWDPHSDYHILLNQMENWYNDLCPNMVWSIDKLREHREYNLGSGYVSIHLLYYATIVILNRPHASTPQNDVPVDFMEIAADRCKKASRAVSEITHQLLLADCFYGCPFLIYPVFAASIIHIDEVCKNYGEDSDAKKYLCLNLQFLKAMQDWWAMATKVHFMLKEMYKDQSEKEYPSRYHSDLGLRDYWNRPDSPSRQSPKILDRRELAITTTANVTQPFSMPDSNFGIQSILLPNDFMSSRIFPNETTSIPESWFSMLKTPSPRLLFRPNTNKKDFTENGEYIGGNDYFSLYNAEMPTGFSYDALLNDALNNDQLSMIPFDLLSPGRASRTNTVKYIMNETTINASDEQISTTSNTNSQVAQQQFNEQNTFSLMSTIAPPSSQTVL</sequence>
<dbReference type="Pfam" id="PF04082">
    <property type="entry name" value="Fungal_trans"/>
    <property type="match status" value="1"/>
</dbReference>
<keyword evidence="10" id="KW-1185">Reference proteome</keyword>
<evidence type="ECO:0000259" key="8">
    <source>
        <dbReference type="PROSITE" id="PS50048"/>
    </source>
</evidence>
<evidence type="ECO:0000256" key="3">
    <source>
        <dbReference type="ARBA" id="ARBA00023015"/>
    </source>
</evidence>
<organism evidence="9 10">
    <name type="scientific">Ambispora leptoticha</name>
    <dbReference type="NCBI Taxonomy" id="144679"/>
    <lineage>
        <taxon>Eukaryota</taxon>
        <taxon>Fungi</taxon>
        <taxon>Fungi incertae sedis</taxon>
        <taxon>Mucoromycota</taxon>
        <taxon>Glomeromycotina</taxon>
        <taxon>Glomeromycetes</taxon>
        <taxon>Archaeosporales</taxon>
        <taxon>Ambisporaceae</taxon>
        <taxon>Ambispora</taxon>
    </lineage>
</organism>
<evidence type="ECO:0000256" key="4">
    <source>
        <dbReference type="ARBA" id="ARBA00023026"/>
    </source>
</evidence>
<dbReference type="GO" id="GO:0003677">
    <property type="term" value="F:DNA binding"/>
    <property type="evidence" value="ECO:0007669"/>
    <property type="project" value="InterPro"/>
</dbReference>
<evidence type="ECO:0000256" key="1">
    <source>
        <dbReference type="ARBA" id="ARBA00004123"/>
    </source>
</evidence>
<evidence type="ECO:0000256" key="5">
    <source>
        <dbReference type="ARBA" id="ARBA00023163"/>
    </source>
</evidence>
<dbReference type="SUPFAM" id="SSF57701">
    <property type="entry name" value="Zn2/Cys6 DNA-binding domain"/>
    <property type="match status" value="1"/>
</dbReference>
<feature type="compositionally biased region" description="Low complexity" evidence="7">
    <location>
        <begin position="249"/>
        <end position="259"/>
    </location>
</feature>
<proteinExistence type="predicted"/>
<keyword evidence="6" id="KW-0539">Nucleus</keyword>
<feature type="region of interest" description="Disordered" evidence="7">
    <location>
        <begin position="1"/>
        <end position="49"/>
    </location>
</feature>
<dbReference type="Pfam" id="PF00172">
    <property type="entry name" value="Zn_clus"/>
    <property type="match status" value="1"/>
</dbReference>
<comment type="caution">
    <text evidence="9">The sequence shown here is derived from an EMBL/GenBank/DDBJ whole genome shotgun (WGS) entry which is preliminary data.</text>
</comment>
<dbReference type="Gene3D" id="4.10.240.10">
    <property type="entry name" value="Zn(2)-C6 fungal-type DNA-binding domain"/>
    <property type="match status" value="1"/>
</dbReference>
<feature type="compositionally biased region" description="Polar residues" evidence="7">
    <location>
        <begin position="213"/>
        <end position="233"/>
    </location>
</feature>
<feature type="domain" description="Zn(2)-C6 fungal-type" evidence="8">
    <location>
        <begin position="57"/>
        <end position="87"/>
    </location>
</feature>
<dbReference type="PROSITE" id="PS00463">
    <property type="entry name" value="ZN2_CY6_FUNGAL_1"/>
    <property type="match status" value="1"/>
</dbReference>
<dbReference type="PANTHER" id="PTHR47338:SF27">
    <property type="entry name" value="ZN(II)2CYS6 TRANSCRIPTION FACTOR (EUROFUNG)"/>
    <property type="match status" value="1"/>
</dbReference>
<feature type="compositionally biased region" description="Polar residues" evidence="7">
    <location>
        <begin position="144"/>
        <end position="162"/>
    </location>
</feature>
<dbReference type="CDD" id="cd12148">
    <property type="entry name" value="fungal_TF_MHR"/>
    <property type="match status" value="1"/>
</dbReference>
<gene>
    <name evidence="9" type="ORF">ALEPTO_LOCUS2640</name>
</gene>
<dbReference type="InterPro" id="IPR007219">
    <property type="entry name" value="XnlR_reg_dom"/>
</dbReference>
<dbReference type="PROSITE" id="PS50048">
    <property type="entry name" value="ZN2_CY6_FUNGAL_2"/>
    <property type="match status" value="1"/>
</dbReference>
<dbReference type="SMART" id="SM00906">
    <property type="entry name" value="Fungal_trans"/>
    <property type="match status" value="1"/>
</dbReference>
<reference evidence="9" key="1">
    <citation type="submission" date="2021-06" db="EMBL/GenBank/DDBJ databases">
        <authorList>
            <person name="Kallberg Y."/>
            <person name="Tangrot J."/>
            <person name="Rosling A."/>
        </authorList>
    </citation>
    <scope>NUCLEOTIDE SEQUENCE</scope>
    <source>
        <strain evidence="9">FL130A</strain>
    </source>
</reference>
<evidence type="ECO:0000313" key="10">
    <source>
        <dbReference type="Proteomes" id="UP000789508"/>
    </source>
</evidence>
<dbReference type="GO" id="GO:0006351">
    <property type="term" value="P:DNA-templated transcription"/>
    <property type="evidence" value="ECO:0007669"/>
    <property type="project" value="InterPro"/>
</dbReference>
<evidence type="ECO:0000313" key="9">
    <source>
        <dbReference type="EMBL" id="CAG8484055.1"/>
    </source>
</evidence>
<evidence type="ECO:0000256" key="7">
    <source>
        <dbReference type="SAM" id="MobiDB-lite"/>
    </source>
</evidence>
<keyword evidence="4" id="KW-0843">Virulence</keyword>
<evidence type="ECO:0000256" key="6">
    <source>
        <dbReference type="ARBA" id="ARBA00023242"/>
    </source>
</evidence>
<keyword evidence="3" id="KW-0805">Transcription regulation</keyword>
<dbReference type="OrthoDB" id="2123952at2759"/>
<dbReference type="GO" id="GO:0005634">
    <property type="term" value="C:nucleus"/>
    <property type="evidence" value="ECO:0007669"/>
    <property type="project" value="UniProtKB-SubCell"/>
</dbReference>
<accession>A0A9N8WHZ2</accession>
<protein>
    <submittedName>
        <fullName evidence="9">9397_t:CDS:1</fullName>
    </submittedName>
</protein>
<dbReference type="InterPro" id="IPR050815">
    <property type="entry name" value="TF_fung"/>
</dbReference>
<dbReference type="InterPro" id="IPR001138">
    <property type="entry name" value="Zn2Cys6_DnaBD"/>
</dbReference>
<feature type="compositionally biased region" description="Low complexity" evidence="7">
    <location>
        <begin position="12"/>
        <end position="37"/>
    </location>
</feature>
<dbReference type="PANTHER" id="PTHR47338">
    <property type="entry name" value="ZN(II)2CYS6 TRANSCRIPTION FACTOR (EUROFUNG)-RELATED"/>
    <property type="match status" value="1"/>
</dbReference>
<dbReference type="GO" id="GO:0000981">
    <property type="term" value="F:DNA-binding transcription factor activity, RNA polymerase II-specific"/>
    <property type="evidence" value="ECO:0007669"/>
    <property type="project" value="InterPro"/>
</dbReference>